<reference evidence="17" key="1">
    <citation type="journal article" date="2020" name="mSystems">
        <title>Genome- and Community-Level Interaction Insights into Carbon Utilization and Element Cycling Functions of Hydrothermarchaeota in Hydrothermal Sediment.</title>
        <authorList>
            <person name="Zhou Z."/>
            <person name="Liu Y."/>
            <person name="Xu W."/>
            <person name="Pan J."/>
            <person name="Luo Z.H."/>
            <person name="Li M."/>
        </authorList>
    </citation>
    <scope>NUCLEOTIDE SEQUENCE [LARGE SCALE GENOMIC DNA]</scope>
    <source>
        <strain evidence="17">SpSt-289</strain>
    </source>
</reference>
<evidence type="ECO:0000256" key="11">
    <source>
        <dbReference type="ARBA" id="ARBA00023163"/>
    </source>
</evidence>
<evidence type="ECO:0000256" key="1">
    <source>
        <dbReference type="ARBA" id="ARBA00022478"/>
    </source>
</evidence>
<dbReference type="FunFam" id="3.40.1360.10:FF:000002">
    <property type="entry name" value="DNA primase"/>
    <property type="match status" value="1"/>
</dbReference>
<comment type="caution">
    <text evidence="17">The sequence shown here is derived from an EMBL/GenBank/DDBJ whole genome shotgun (WGS) entry which is preliminary data.</text>
</comment>
<dbReference type="FunFam" id="3.90.580.10:FF:000001">
    <property type="entry name" value="DNA primase"/>
    <property type="match status" value="1"/>
</dbReference>
<dbReference type="EMBL" id="DSMG01000111">
    <property type="protein sequence ID" value="HDX32009.1"/>
    <property type="molecule type" value="Genomic_DNA"/>
</dbReference>
<keyword evidence="9" id="KW-0460">Magnesium</keyword>
<evidence type="ECO:0000313" key="17">
    <source>
        <dbReference type="EMBL" id="HDX32009.1"/>
    </source>
</evidence>
<dbReference type="Pfam" id="PF13155">
    <property type="entry name" value="Toprim_2"/>
    <property type="match status" value="1"/>
</dbReference>
<sequence>MKSGAVAVEEGKHMAINVTDEIKQRVDIVEFISRYTSLKRAGSVYKGLCPFHSERTPSFVVFPHTGTWHCFGACGTGGDVFTFVMRKESLAFREALEFLAAQVGVDLTTTANEAHSEQRTRLYEANEAAAAFFQQVLAHHPMAEKARAYLKQRGIDEATAQTFRLGYALPGWSGLRDHLLERGFTLDLLLEAGLIKRSEERQSTYDAFRDRVMFPICDRQGRVIGFGGRAFDDGTPKYLNTSETPIFRKSHVVYGLDRAHRAIREQNRAVIVEGYMDVIAAHQHGYANVVACMGTALTSEQLQQLQRYTNNFVLALDADAAGQRATIRGLNQARQSLARVQKPIVTPDGRVQLQERLGANLFITTLPEGRDPDDVIRQDAQQWERLVAEAKPLVDFYFDVIAHQTDLSTAPGKGQAVAELTPLIAELQDEIEQQHYIQRLSRMVQVDEAIIASRVQASARTMRALAGHQRSTSASSAIPAQPLSASSSPEKHTEAHRRYDTEDHLLANLLTDVDLVVWLTQQTEQYQLAPPQPQDWQRVENQEIFRTLKQFLNSDEPWDIELFQETLDPHLHGHLAQLLAYGATLPTHNPNLVREDVIKTLLRIRIDRLRAETKRIKYLQDELQQNGDLEGVRSFEKVMNGYLRELAHLQRQSVRIPQELFRKTSQRRDIQLAIV</sequence>
<dbReference type="InterPro" id="IPR013264">
    <property type="entry name" value="DNAG_N"/>
</dbReference>
<comment type="catalytic activity">
    <reaction evidence="12">
        <text>ssDNA + n NTP = ssDNA/pppN(pN)n-1 hybrid + (n-1) diphosphate.</text>
        <dbReference type="EC" id="2.7.7.101"/>
    </reaction>
</comment>
<dbReference type="SMART" id="SM00493">
    <property type="entry name" value="TOPRIM"/>
    <property type="match status" value="1"/>
</dbReference>
<dbReference type="InterPro" id="IPR002694">
    <property type="entry name" value="Znf_CHC2"/>
</dbReference>
<dbReference type="SUPFAM" id="SSF57783">
    <property type="entry name" value="Zinc beta-ribbon"/>
    <property type="match status" value="1"/>
</dbReference>
<dbReference type="PIRSF" id="PIRSF002811">
    <property type="entry name" value="DnaG"/>
    <property type="match status" value="1"/>
</dbReference>
<dbReference type="Pfam" id="PF10410">
    <property type="entry name" value="DnaB_bind"/>
    <property type="match status" value="1"/>
</dbReference>
<evidence type="ECO:0000256" key="7">
    <source>
        <dbReference type="ARBA" id="ARBA00022771"/>
    </source>
</evidence>
<dbReference type="CDD" id="cd03364">
    <property type="entry name" value="TOPRIM_DnaG_primases"/>
    <property type="match status" value="1"/>
</dbReference>
<dbReference type="Gene3D" id="3.40.1360.10">
    <property type="match status" value="1"/>
</dbReference>
<dbReference type="InterPro" id="IPR006171">
    <property type="entry name" value="TOPRIM_dom"/>
</dbReference>
<feature type="compositionally biased region" description="Basic and acidic residues" evidence="15">
    <location>
        <begin position="489"/>
        <end position="498"/>
    </location>
</feature>
<comment type="function">
    <text evidence="12 13">RNA polymerase that catalyzes the synthesis of short RNA molecules used as primers for DNA polymerase during DNA replication.</text>
</comment>
<dbReference type="Gene3D" id="1.20.50.20">
    <property type="entry name" value="DnaG, RNA polymerase domain, helical bundle"/>
    <property type="match status" value="1"/>
</dbReference>
<dbReference type="SMART" id="SM00400">
    <property type="entry name" value="ZnF_CHCC"/>
    <property type="match status" value="1"/>
</dbReference>
<evidence type="ECO:0000256" key="15">
    <source>
        <dbReference type="SAM" id="MobiDB-lite"/>
    </source>
</evidence>
<dbReference type="GO" id="GO:0003677">
    <property type="term" value="F:DNA binding"/>
    <property type="evidence" value="ECO:0007669"/>
    <property type="project" value="UniProtKB-KW"/>
</dbReference>
<comment type="similarity">
    <text evidence="12 13">Belongs to the DnaG primase family.</text>
</comment>
<keyword evidence="11 12" id="KW-0804">Transcription</keyword>
<evidence type="ECO:0000256" key="10">
    <source>
        <dbReference type="ARBA" id="ARBA00023125"/>
    </source>
</evidence>
<keyword evidence="8 13" id="KW-0862">Zinc</keyword>
<keyword evidence="2 12" id="KW-0639">Primosome</keyword>
<comment type="cofactor">
    <cofactor evidence="13 14">
        <name>Zn(2+)</name>
        <dbReference type="ChEBI" id="CHEBI:29105"/>
    </cofactor>
    <text evidence="13 14">Binds 1 zinc ion per monomer.</text>
</comment>
<dbReference type="PANTHER" id="PTHR30313">
    <property type="entry name" value="DNA PRIMASE"/>
    <property type="match status" value="1"/>
</dbReference>
<dbReference type="InterPro" id="IPR034151">
    <property type="entry name" value="TOPRIM_DnaG_bac"/>
</dbReference>
<dbReference type="EC" id="2.7.7.101" evidence="12"/>
<dbReference type="FunFam" id="3.90.980.10:FF:000001">
    <property type="entry name" value="DNA primase"/>
    <property type="match status" value="1"/>
</dbReference>
<evidence type="ECO:0000256" key="4">
    <source>
        <dbReference type="ARBA" id="ARBA00022695"/>
    </source>
</evidence>
<dbReference type="GO" id="GO:0006269">
    <property type="term" value="P:DNA replication, synthesis of primer"/>
    <property type="evidence" value="ECO:0007669"/>
    <property type="project" value="UniProtKB-UniRule"/>
</dbReference>
<dbReference type="GO" id="GO:1990077">
    <property type="term" value="C:primosome complex"/>
    <property type="evidence" value="ECO:0007669"/>
    <property type="project" value="UniProtKB-KW"/>
</dbReference>
<evidence type="ECO:0000259" key="16">
    <source>
        <dbReference type="PROSITE" id="PS50880"/>
    </source>
</evidence>
<evidence type="ECO:0000256" key="13">
    <source>
        <dbReference type="PIRNR" id="PIRNR002811"/>
    </source>
</evidence>
<keyword evidence="5 12" id="KW-0235">DNA replication</keyword>
<evidence type="ECO:0000256" key="9">
    <source>
        <dbReference type="ARBA" id="ARBA00022842"/>
    </source>
</evidence>
<evidence type="ECO:0000256" key="3">
    <source>
        <dbReference type="ARBA" id="ARBA00022679"/>
    </source>
</evidence>
<dbReference type="GO" id="GO:0003899">
    <property type="term" value="F:DNA-directed RNA polymerase activity"/>
    <property type="evidence" value="ECO:0007669"/>
    <property type="project" value="UniProtKB-UniRule"/>
</dbReference>
<protein>
    <recommendedName>
        <fullName evidence="12 13">DNA primase</fullName>
        <ecNumber evidence="12">2.7.7.101</ecNumber>
    </recommendedName>
</protein>
<keyword evidence="7 14" id="KW-0863">Zinc-finger</keyword>
<dbReference type="Pfam" id="PF01807">
    <property type="entry name" value="Zn_ribbon_DnaG"/>
    <property type="match status" value="1"/>
</dbReference>
<organism evidence="17">
    <name type="scientific">Caldilinea aerophila</name>
    <dbReference type="NCBI Taxonomy" id="133453"/>
    <lineage>
        <taxon>Bacteria</taxon>
        <taxon>Bacillati</taxon>
        <taxon>Chloroflexota</taxon>
        <taxon>Caldilineae</taxon>
        <taxon>Caldilineales</taxon>
        <taxon>Caldilineaceae</taxon>
        <taxon>Caldilinea</taxon>
    </lineage>
</organism>
<dbReference type="Pfam" id="PF08275">
    <property type="entry name" value="DNAG_N"/>
    <property type="match status" value="1"/>
</dbReference>
<keyword evidence="6 13" id="KW-0479">Metal-binding</keyword>
<dbReference type="InterPro" id="IPR030846">
    <property type="entry name" value="DnaG_bac"/>
</dbReference>
<gene>
    <name evidence="12" type="primary">dnaG</name>
    <name evidence="17" type="ORF">ENQ20_11045</name>
</gene>
<dbReference type="InterPro" id="IPR019475">
    <property type="entry name" value="DNA_primase_DnaB-bd"/>
</dbReference>
<feature type="domain" description="Toprim" evidence="16">
    <location>
        <begin position="267"/>
        <end position="353"/>
    </location>
</feature>
<dbReference type="Gene3D" id="3.90.580.10">
    <property type="entry name" value="Zinc finger, CHC2-type domain"/>
    <property type="match status" value="1"/>
</dbReference>
<dbReference type="NCBIfam" id="TIGR01391">
    <property type="entry name" value="dnaG"/>
    <property type="match status" value="1"/>
</dbReference>
<dbReference type="PROSITE" id="PS50880">
    <property type="entry name" value="TOPRIM"/>
    <property type="match status" value="1"/>
</dbReference>
<comment type="caution">
    <text evidence="12">Lacks conserved residue(s) required for the propagation of feature annotation.</text>
</comment>
<keyword evidence="1 12" id="KW-0240">DNA-directed RNA polymerase</keyword>
<dbReference type="GO" id="GO:0005737">
    <property type="term" value="C:cytoplasm"/>
    <property type="evidence" value="ECO:0007669"/>
    <property type="project" value="TreeGrafter"/>
</dbReference>
<evidence type="ECO:0000256" key="2">
    <source>
        <dbReference type="ARBA" id="ARBA00022515"/>
    </source>
</evidence>
<dbReference type="GO" id="GO:0000428">
    <property type="term" value="C:DNA-directed RNA polymerase complex"/>
    <property type="evidence" value="ECO:0007669"/>
    <property type="project" value="UniProtKB-KW"/>
</dbReference>
<evidence type="ECO:0000256" key="5">
    <source>
        <dbReference type="ARBA" id="ARBA00022705"/>
    </source>
</evidence>
<dbReference type="PANTHER" id="PTHR30313:SF2">
    <property type="entry name" value="DNA PRIMASE"/>
    <property type="match status" value="1"/>
</dbReference>
<feature type="region of interest" description="Disordered" evidence="15">
    <location>
        <begin position="465"/>
        <end position="498"/>
    </location>
</feature>
<dbReference type="AlphaFoldDB" id="A0A7C1K0F8"/>
<evidence type="ECO:0000256" key="14">
    <source>
        <dbReference type="PIRSR" id="PIRSR002811-1"/>
    </source>
</evidence>
<name>A0A7C1K0F8_9CHLR</name>
<keyword evidence="4 12" id="KW-0548">Nucleotidyltransferase</keyword>
<dbReference type="InterPro" id="IPR036977">
    <property type="entry name" value="DNA_primase_Znf_CHC2"/>
</dbReference>
<dbReference type="InterPro" id="IPR037068">
    <property type="entry name" value="DNA_primase_core_N_sf"/>
</dbReference>
<dbReference type="InterPro" id="IPR050219">
    <property type="entry name" value="DnaG_primase"/>
</dbReference>
<feature type="compositionally biased region" description="Polar residues" evidence="15">
    <location>
        <begin position="469"/>
        <end position="488"/>
    </location>
</feature>
<dbReference type="HAMAP" id="MF_00974">
    <property type="entry name" value="DNA_primase_DnaG"/>
    <property type="match status" value="1"/>
</dbReference>
<dbReference type="SUPFAM" id="SSF56731">
    <property type="entry name" value="DNA primase core"/>
    <property type="match status" value="1"/>
</dbReference>
<keyword evidence="3 12" id="KW-0808">Transferase</keyword>
<evidence type="ECO:0000256" key="8">
    <source>
        <dbReference type="ARBA" id="ARBA00022833"/>
    </source>
</evidence>
<dbReference type="InterPro" id="IPR006295">
    <property type="entry name" value="DNA_primase_DnaG"/>
</dbReference>
<dbReference type="GO" id="GO:0008270">
    <property type="term" value="F:zinc ion binding"/>
    <property type="evidence" value="ECO:0007669"/>
    <property type="project" value="UniProtKB-KW"/>
</dbReference>
<proteinExistence type="inferred from homology"/>
<dbReference type="Gene3D" id="3.90.980.10">
    <property type="entry name" value="DNA primase, catalytic core, N-terminal domain"/>
    <property type="match status" value="1"/>
</dbReference>
<comment type="subunit">
    <text evidence="12">Monomer. Interacts with DnaB.</text>
</comment>
<accession>A0A7C1K0F8</accession>
<feature type="zinc finger region" description="CHC2-type" evidence="14">
    <location>
        <begin position="49"/>
        <end position="74"/>
    </location>
</feature>
<evidence type="ECO:0000256" key="6">
    <source>
        <dbReference type="ARBA" id="ARBA00022723"/>
    </source>
</evidence>
<keyword evidence="10 12" id="KW-0238">DNA-binding</keyword>
<evidence type="ECO:0000256" key="12">
    <source>
        <dbReference type="HAMAP-Rule" id="MF_00974"/>
    </source>
</evidence>